<comment type="similarity">
    <text evidence="5 23">Belongs to the folylpolyglutamate synthase family.</text>
</comment>
<comment type="pathway">
    <text evidence="4">Cofactor biosynthesis; tetrahydrofolylpolyglutamate biosynthesis.</text>
</comment>
<reference evidence="26 27" key="1">
    <citation type="submission" date="2021-01" db="EMBL/GenBank/DDBJ databases">
        <title>Entomomonas sp. F2A isolated from a house cricket (Acheta domesticus).</title>
        <authorList>
            <person name="Spergser J."/>
            <person name="Busse H.-J."/>
        </authorList>
    </citation>
    <scope>NUCLEOTIDE SEQUENCE [LARGE SCALE GENOMIC DNA]</scope>
    <source>
        <strain evidence="26 27">F2A</strain>
    </source>
</reference>
<keyword evidence="14" id="KW-0460">Magnesium</keyword>
<evidence type="ECO:0000256" key="5">
    <source>
        <dbReference type="ARBA" id="ARBA00008276"/>
    </source>
</evidence>
<dbReference type="NCBIfam" id="TIGR01499">
    <property type="entry name" value="folC"/>
    <property type="match status" value="1"/>
</dbReference>
<dbReference type="Gene3D" id="3.90.190.20">
    <property type="entry name" value="Mur ligase, C-terminal domain"/>
    <property type="match status" value="1"/>
</dbReference>
<comment type="pathway">
    <text evidence="3">Cofactor biosynthesis; tetrahydrofolate biosynthesis; 7,8-dihydrofolate from 2-amino-4-hydroxy-6-hydroxymethyl-7,8-dihydropteridine diphosphate and 4-aminobenzoate: step 2/2.</text>
</comment>
<comment type="function">
    <text evidence="2">Functions in two distinct reactions of the de novo folate biosynthetic pathway. Catalyzes the addition of a glutamate residue to dihydropteroate (7,8-dihydropteroate or H2Pte) to form dihydrofolate (7,8-dihydrofolate monoglutamate or H2Pte-Glu). Also catalyzes successive additions of L-glutamate to tetrahydrofolate or 10-formyltetrahydrofolate or 5,10-methylenetetrahydrofolate, leading to folylpolyglutamate derivatives.</text>
</comment>
<evidence type="ECO:0000256" key="20">
    <source>
        <dbReference type="ARBA" id="ARBA00047808"/>
    </source>
</evidence>
<evidence type="ECO:0000256" key="19">
    <source>
        <dbReference type="ARBA" id="ARBA00047493"/>
    </source>
</evidence>
<dbReference type="InterPro" id="IPR013221">
    <property type="entry name" value="Mur_ligase_cen"/>
</dbReference>
<dbReference type="GO" id="GO:0046872">
    <property type="term" value="F:metal ion binding"/>
    <property type="evidence" value="ECO:0007669"/>
    <property type="project" value="UniProtKB-KW"/>
</dbReference>
<sequence length="427" mass="47194">MSKHNLNQWLAYLEQLHPSSIDMGLDRLQQVAQNLQLTRPAPLVITVTGTNGKGSTCAFITALLESQGLTVGLYTSPHLLHYQERVTIKQQPVTETMLCDAFTAIEKVRGDISLTYFEFGTLAALLLFKQANLDAVVLEVGLGGRLDAVNLIDADIAVVTSIGIDHQEWLGNTRESVAFEKAGIFRKDSPAICGDNNPPITLIEQAAAKGAPLYIRDKDFSLVIEQDHWQWQGKDKQGNLLSLTNIPLLNLPMVNASTAVQVFALLDLAWQQETIINTLQQVKVTGRLDHYQLNYHDKTINLLFDVGHNPHAADFLANYLQQHPIKGKRYAVFGLLADKDLQGVITPLLPLIEDWAVAPLDTPRSNTAEQLAVMLVQKQQQVTACTSIEKALLLQADKVTADDEILVFGSFYVVAEGLQWLASLSRK</sequence>
<dbReference type="FunFam" id="3.40.1190.10:FF:000004">
    <property type="entry name" value="Dihydrofolate synthase/folylpolyglutamate synthase"/>
    <property type="match status" value="1"/>
</dbReference>
<evidence type="ECO:0000256" key="22">
    <source>
        <dbReference type="ARBA" id="ARBA00049161"/>
    </source>
</evidence>
<dbReference type="PANTHER" id="PTHR11136:SF0">
    <property type="entry name" value="DIHYDROFOLATE SYNTHETASE-RELATED"/>
    <property type="match status" value="1"/>
</dbReference>
<evidence type="ECO:0000256" key="4">
    <source>
        <dbReference type="ARBA" id="ARBA00005150"/>
    </source>
</evidence>
<evidence type="ECO:0000256" key="9">
    <source>
        <dbReference type="ARBA" id="ARBA00019357"/>
    </source>
</evidence>
<dbReference type="EMBL" id="CP067393">
    <property type="protein sequence ID" value="QQP84480.1"/>
    <property type="molecule type" value="Genomic_DNA"/>
</dbReference>
<evidence type="ECO:0000256" key="11">
    <source>
        <dbReference type="ARBA" id="ARBA00022723"/>
    </source>
</evidence>
<dbReference type="SUPFAM" id="SSF53244">
    <property type="entry name" value="MurD-like peptide ligases, peptide-binding domain"/>
    <property type="match status" value="1"/>
</dbReference>
<evidence type="ECO:0000256" key="14">
    <source>
        <dbReference type="ARBA" id="ARBA00022842"/>
    </source>
</evidence>
<evidence type="ECO:0000256" key="6">
    <source>
        <dbReference type="ARBA" id="ARBA00011245"/>
    </source>
</evidence>
<keyword evidence="12 23" id="KW-0547">Nucleotide-binding</keyword>
<evidence type="ECO:0000256" key="23">
    <source>
        <dbReference type="PIRNR" id="PIRNR001563"/>
    </source>
</evidence>
<comment type="catalytic activity">
    <reaction evidence="20">
        <text>10-formyltetrahydrofolyl-(gamma-L-Glu)(n) + L-glutamate + ATP = 10-formyltetrahydrofolyl-(gamma-L-Glu)(n+1) + ADP + phosphate + H(+)</text>
        <dbReference type="Rhea" id="RHEA:51904"/>
        <dbReference type="Rhea" id="RHEA-COMP:13088"/>
        <dbReference type="Rhea" id="RHEA-COMP:14300"/>
        <dbReference type="ChEBI" id="CHEBI:15378"/>
        <dbReference type="ChEBI" id="CHEBI:29985"/>
        <dbReference type="ChEBI" id="CHEBI:30616"/>
        <dbReference type="ChEBI" id="CHEBI:43474"/>
        <dbReference type="ChEBI" id="CHEBI:134413"/>
        <dbReference type="ChEBI" id="CHEBI:456216"/>
        <dbReference type="EC" id="6.3.2.17"/>
    </reaction>
</comment>
<proteinExistence type="inferred from homology"/>
<dbReference type="Gene3D" id="3.40.1190.10">
    <property type="entry name" value="Mur-like, catalytic domain"/>
    <property type="match status" value="1"/>
</dbReference>
<feature type="domain" description="Mur ligase central" evidence="25">
    <location>
        <begin position="47"/>
        <end position="192"/>
    </location>
</feature>
<gene>
    <name evidence="26" type="primary">folC</name>
    <name evidence="26" type="ORF">JHT90_08610</name>
</gene>
<dbReference type="GO" id="GO:0004326">
    <property type="term" value="F:tetrahydrofolylpolyglutamate synthase activity"/>
    <property type="evidence" value="ECO:0007669"/>
    <property type="project" value="UniProtKB-EC"/>
</dbReference>
<evidence type="ECO:0000256" key="13">
    <source>
        <dbReference type="ARBA" id="ARBA00022840"/>
    </source>
</evidence>
<evidence type="ECO:0000256" key="15">
    <source>
        <dbReference type="ARBA" id="ARBA00022909"/>
    </source>
</evidence>
<dbReference type="InterPro" id="IPR036615">
    <property type="entry name" value="Mur_ligase_C_dom_sf"/>
</dbReference>
<dbReference type="InterPro" id="IPR001645">
    <property type="entry name" value="Folylpolyglutamate_synth"/>
</dbReference>
<dbReference type="KEGG" id="eaz:JHT90_08610"/>
<keyword evidence="15" id="KW-0289">Folate biosynthesis</keyword>
<dbReference type="Pfam" id="PF02875">
    <property type="entry name" value="Mur_ligase_C"/>
    <property type="match status" value="1"/>
</dbReference>
<evidence type="ECO:0000256" key="21">
    <source>
        <dbReference type="ARBA" id="ARBA00049035"/>
    </source>
</evidence>
<dbReference type="EC" id="6.3.2.12" evidence="7"/>
<evidence type="ECO:0000256" key="7">
    <source>
        <dbReference type="ARBA" id="ARBA00013023"/>
    </source>
</evidence>
<dbReference type="Proteomes" id="UP000595278">
    <property type="component" value="Chromosome"/>
</dbReference>
<evidence type="ECO:0000256" key="2">
    <source>
        <dbReference type="ARBA" id="ARBA00002714"/>
    </source>
</evidence>
<name>A0A974ND13_9GAMM</name>
<dbReference type="GO" id="GO:0005737">
    <property type="term" value="C:cytoplasm"/>
    <property type="evidence" value="ECO:0007669"/>
    <property type="project" value="TreeGrafter"/>
</dbReference>
<dbReference type="SUPFAM" id="SSF53623">
    <property type="entry name" value="MurD-like peptide ligases, catalytic domain"/>
    <property type="match status" value="1"/>
</dbReference>
<dbReference type="PANTHER" id="PTHR11136">
    <property type="entry name" value="FOLYLPOLYGLUTAMATE SYNTHASE-RELATED"/>
    <property type="match status" value="1"/>
</dbReference>
<evidence type="ECO:0000256" key="8">
    <source>
        <dbReference type="ARBA" id="ARBA00013025"/>
    </source>
</evidence>
<dbReference type="InterPro" id="IPR004101">
    <property type="entry name" value="Mur_ligase_C"/>
</dbReference>
<evidence type="ECO:0000256" key="16">
    <source>
        <dbReference type="ARBA" id="ARBA00030048"/>
    </source>
</evidence>
<comment type="catalytic activity">
    <reaction evidence="22">
        <text>7,8-dihydropteroate + L-glutamate + ATP = 7,8-dihydrofolate + ADP + phosphate + H(+)</text>
        <dbReference type="Rhea" id="RHEA:23584"/>
        <dbReference type="ChEBI" id="CHEBI:15378"/>
        <dbReference type="ChEBI" id="CHEBI:17839"/>
        <dbReference type="ChEBI" id="CHEBI:29985"/>
        <dbReference type="ChEBI" id="CHEBI:30616"/>
        <dbReference type="ChEBI" id="CHEBI:43474"/>
        <dbReference type="ChEBI" id="CHEBI:57451"/>
        <dbReference type="ChEBI" id="CHEBI:456216"/>
        <dbReference type="EC" id="6.3.2.12"/>
    </reaction>
</comment>
<comment type="cofactor">
    <cofactor evidence="1">
        <name>Mg(2+)</name>
        <dbReference type="ChEBI" id="CHEBI:18420"/>
    </cofactor>
</comment>
<dbReference type="InterPro" id="IPR036565">
    <property type="entry name" value="Mur-like_cat_sf"/>
</dbReference>
<comment type="subunit">
    <text evidence="6">Monomer.</text>
</comment>
<dbReference type="GO" id="GO:0046656">
    <property type="term" value="P:folic acid biosynthetic process"/>
    <property type="evidence" value="ECO:0007669"/>
    <property type="project" value="UniProtKB-KW"/>
</dbReference>
<dbReference type="EC" id="6.3.2.17" evidence="8"/>
<keyword evidence="10 23" id="KW-0436">Ligase</keyword>
<evidence type="ECO:0000256" key="10">
    <source>
        <dbReference type="ARBA" id="ARBA00022598"/>
    </source>
</evidence>
<dbReference type="GO" id="GO:0008841">
    <property type="term" value="F:dihydrofolate synthase activity"/>
    <property type="evidence" value="ECO:0007669"/>
    <property type="project" value="UniProtKB-EC"/>
</dbReference>
<evidence type="ECO:0000256" key="12">
    <source>
        <dbReference type="ARBA" id="ARBA00022741"/>
    </source>
</evidence>
<organism evidence="26 27">
    <name type="scientific">Entomomonas asaccharolytica</name>
    <dbReference type="NCBI Taxonomy" id="2785331"/>
    <lineage>
        <taxon>Bacteria</taxon>
        <taxon>Pseudomonadati</taxon>
        <taxon>Pseudomonadota</taxon>
        <taxon>Gammaproteobacteria</taxon>
        <taxon>Pseudomonadales</taxon>
        <taxon>Pseudomonadaceae</taxon>
        <taxon>Entomomonas</taxon>
    </lineage>
</organism>
<dbReference type="PIRSF" id="PIRSF001563">
    <property type="entry name" value="Folylpolyglu_synth"/>
    <property type="match status" value="1"/>
</dbReference>
<evidence type="ECO:0000313" key="27">
    <source>
        <dbReference type="Proteomes" id="UP000595278"/>
    </source>
</evidence>
<evidence type="ECO:0000259" key="25">
    <source>
        <dbReference type="Pfam" id="PF08245"/>
    </source>
</evidence>
<evidence type="ECO:0000313" key="26">
    <source>
        <dbReference type="EMBL" id="QQP84480.1"/>
    </source>
</evidence>
<comment type="catalytic activity">
    <reaction evidence="19">
        <text>(6S)-5,6,7,8-tetrahydrofolyl-(gamma-L-Glu)(n) + L-glutamate + ATP = (6S)-5,6,7,8-tetrahydrofolyl-(gamma-L-Glu)(n+1) + ADP + phosphate + H(+)</text>
        <dbReference type="Rhea" id="RHEA:10580"/>
        <dbReference type="Rhea" id="RHEA-COMP:14738"/>
        <dbReference type="Rhea" id="RHEA-COMP:14740"/>
        <dbReference type="ChEBI" id="CHEBI:15378"/>
        <dbReference type="ChEBI" id="CHEBI:29985"/>
        <dbReference type="ChEBI" id="CHEBI:30616"/>
        <dbReference type="ChEBI" id="CHEBI:43474"/>
        <dbReference type="ChEBI" id="CHEBI:141005"/>
        <dbReference type="ChEBI" id="CHEBI:456216"/>
        <dbReference type="EC" id="6.3.2.17"/>
    </reaction>
</comment>
<keyword evidence="27" id="KW-1185">Reference proteome</keyword>
<keyword evidence="13 23" id="KW-0067">ATP-binding</keyword>
<comment type="catalytic activity">
    <reaction evidence="21">
        <text>(6R)-5,10-methylenetetrahydrofolyl-(gamma-L-Glu)(n) + L-glutamate + ATP = (6R)-5,10-methylenetetrahydrofolyl-(gamma-L-Glu)(n+1) + ADP + phosphate + H(+)</text>
        <dbReference type="Rhea" id="RHEA:51912"/>
        <dbReference type="Rhea" id="RHEA-COMP:13257"/>
        <dbReference type="Rhea" id="RHEA-COMP:13258"/>
        <dbReference type="ChEBI" id="CHEBI:15378"/>
        <dbReference type="ChEBI" id="CHEBI:29985"/>
        <dbReference type="ChEBI" id="CHEBI:30616"/>
        <dbReference type="ChEBI" id="CHEBI:43474"/>
        <dbReference type="ChEBI" id="CHEBI:136572"/>
        <dbReference type="ChEBI" id="CHEBI:456216"/>
        <dbReference type="EC" id="6.3.2.17"/>
    </reaction>
</comment>
<evidence type="ECO:0000256" key="18">
    <source>
        <dbReference type="ARBA" id="ARBA00032510"/>
    </source>
</evidence>
<dbReference type="Pfam" id="PF08245">
    <property type="entry name" value="Mur_ligase_M"/>
    <property type="match status" value="1"/>
</dbReference>
<evidence type="ECO:0000256" key="3">
    <source>
        <dbReference type="ARBA" id="ARBA00004799"/>
    </source>
</evidence>
<dbReference type="GO" id="GO:0005524">
    <property type="term" value="F:ATP binding"/>
    <property type="evidence" value="ECO:0007669"/>
    <property type="project" value="UniProtKB-KW"/>
</dbReference>
<dbReference type="AlphaFoldDB" id="A0A974ND13"/>
<keyword evidence="11" id="KW-0479">Metal-binding</keyword>
<protein>
    <recommendedName>
        <fullName evidence="9">Dihydrofolate synthase/folylpolyglutamate synthase</fullName>
        <ecNumber evidence="7">6.3.2.12</ecNumber>
        <ecNumber evidence="8">6.3.2.17</ecNumber>
    </recommendedName>
    <alternativeName>
        <fullName evidence="18">Folylpoly-gamma-glutamate synthetase-dihydrofolate synthetase</fullName>
    </alternativeName>
    <alternativeName>
        <fullName evidence="16">Folylpolyglutamate synthetase</fullName>
    </alternativeName>
    <alternativeName>
        <fullName evidence="17">Tetrahydrofolylpolyglutamate synthase</fullName>
    </alternativeName>
</protein>
<feature type="domain" description="Mur ligase C-terminal" evidence="24">
    <location>
        <begin position="298"/>
        <end position="411"/>
    </location>
</feature>
<dbReference type="NCBIfam" id="NF008101">
    <property type="entry name" value="PRK10846.1"/>
    <property type="match status" value="1"/>
</dbReference>
<evidence type="ECO:0000259" key="24">
    <source>
        <dbReference type="Pfam" id="PF02875"/>
    </source>
</evidence>
<accession>A0A974ND13</accession>
<dbReference type="RefSeq" id="WP_201090377.1">
    <property type="nucleotide sequence ID" value="NZ_CP067393.1"/>
</dbReference>
<evidence type="ECO:0000256" key="17">
    <source>
        <dbReference type="ARBA" id="ARBA00030592"/>
    </source>
</evidence>
<evidence type="ECO:0000256" key="1">
    <source>
        <dbReference type="ARBA" id="ARBA00001946"/>
    </source>
</evidence>